<dbReference type="AlphaFoldDB" id="A0A6J4U0F0"/>
<dbReference type="Pfam" id="PF13668">
    <property type="entry name" value="Ferritin_2"/>
    <property type="match status" value="1"/>
</dbReference>
<dbReference type="Gene3D" id="1.20.1260.10">
    <property type="match status" value="1"/>
</dbReference>
<name>A0A6J4U0F0_9ACTN</name>
<organism evidence="1">
    <name type="scientific">uncultured Solirubrobacteraceae bacterium</name>
    <dbReference type="NCBI Taxonomy" id="1162706"/>
    <lineage>
        <taxon>Bacteria</taxon>
        <taxon>Bacillati</taxon>
        <taxon>Actinomycetota</taxon>
        <taxon>Thermoleophilia</taxon>
        <taxon>Solirubrobacterales</taxon>
        <taxon>Solirubrobacteraceae</taxon>
        <taxon>environmental samples</taxon>
    </lineage>
</organism>
<dbReference type="SUPFAM" id="SSF47240">
    <property type="entry name" value="Ferritin-like"/>
    <property type="match status" value="1"/>
</dbReference>
<protein>
    <recommendedName>
        <fullName evidence="2">Dessication-associated protein</fullName>
    </recommendedName>
</protein>
<dbReference type="InterPro" id="IPR052965">
    <property type="entry name" value="Pigment-catalase-like"/>
</dbReference>
<evidence type="ECO:0000313" key="1">
    <source>
        <dbReference type="EMBL" id="CAA9536953.1"/>
    </source>
</evidence>
<reference evidence="1" key="1">
    <citation type="submission" date="2020-02" db="EMBL/GenBank/DDBJ databases">
        <authorList>
            <person name="Meier V. D."/>
        </authorList>
    </citation>
    <scope>NUCLEOTIDE SEQUENCE</scope>
    <source>
        <strain evidence="1">AVDCRST_MAG85</strain>
    </source>
</reference>
<dbReference type="PANTHER" id="PTHR31694:SF26">
    <property type="entry name" value="OS05G0151100 PROTEIN"/>
    <property type="match status" value="1"/>
</dbReference>
<dbReference type="InterPro" id="IPR009078">
    <property type="entry name" value="Ferritin-like_SF"/>
</dbReference>
<dbReference type="CDD" id="cd00657">
    <property type="entry name" value="Ferritin_like"/>
    <property type="match status" value="1"/>
</dbReference>
<proteinExistence type="predicted"/>
<dbReference type="PANTHER" id="PTHR31694">
    <property type="entry name" value="DESICCATION-LIKE PROTEIN"/>
    <property type="match status" value="1"/>
</dbReference>
<accession>A0A6J4U0F0</accession>
<dbReference type="InterPro" id="IPR012347">
    <property type="entry name" value="Ferritin-like"/>
</dbReference>
<sequence length="231" mass="24507">MSHAFDLDTVDVDGAIRETADGVDAPTRAAFFRKAAVAGGAVLGSGAIMGMLPDMASGAPSKRQDLQILNFALTLEFLEARFYKEAVDSGALSGQVLELARLLNQDEQTHVTALRQTIRRLGGKPVKEPSFDFKGTNRDQAKFVETSFVLENTGVRAYLGQAPRILSRQILAAAGSIATVEARHAAAIAVVLNQSPFAGKRSITPSGAFDRATSRGKILGEVEQTGFITGS</sequence>
<evidence type="ECO:0008006" key="2">
    <source>
        <dbReference type="Google" id="ProtNLM"/>
    </source>
</evidence>
<dbReference type="EMBL" id="CADCVT010000479">
    <property type="protein sequence ID" value="CAA9536953.1"/>
    <property type="molecule type" value="Genomic_DNA"/>
</dbReference>
<gene>
    <name evidence="1" type="ORF">AVDCRST_MAG85-4221</name>
</gene>